<dbReference type="InterPro" id="IPR029058">
    <property type="entry name" value="AB_hydrolase_fold"/>
</dbReference>
<proteinExistence type="predicted"/>
<comment type="caution">
    <text evidence="1">The sequence shown here is derived from an EMBL/GenBank/DDBJ whole genome shotgun (WGS) entry which is preliminary data.</text>
</comment>
<keyword evidence="2" id="KW-1185">Reference proteome</keyword>
<evidence type="ECO:0000313" key="2">
    <source>
        <dbReference type="Proteomes" id="UP001220022"/>
    </source>
</evidence>
<evidence type="ECO:0000313" key="1">
    <source>
        <dbReference type="EMBL" id="MDF2260429.1"/>
    </source>
</evidence>
<evidence type="ECO:0008006" key="3">
    <source>
        <dbReference type="Google" id="ProtNLM"/>
    </source>
</evidence>
<dbReference type="Proteomes" id="UP001220022">
    <property type="component" value="Unassembled WGS sequence"/>
</dbReference>
<dbReference type="EMBL" id="JARHTQ010000034">
    <property type="protein sequence ID" value="MDF2260429.1"/>
    <property type="molecule type" value="Genomic_DNA"/>
</dbReference>
<organism evidence="1 2">
    <name type="scientific">Streptantibioticus ferralitis</name>
    <dbReference type="NCBI Taxonomy" id="236510"/>
    <lineage>
        <taxon>Bacteria</taxon>
        <taxon>Bacillati</taxon>
        <taxon>Actinomycetota</taxon>
        <taxon>Actinomycetes</taxon>
        <taxon>Kitasatosporales</taxon>
        <taxon>Streptomycetaceae</taxon>
        <taxon>Streptantibioticus</taxon>
    </lineage>
</organism>
<accession>A0ABT5Z9B7</accession>
<sequence length="48" mass="5647">MRRIDPDRDWQPHWPLPHDTADIPGHHYSLVHHDADTTAAAIRAWLTR</sequence>
<protein>
    <recommendedName>
        <fullName evidence="3">Polyketide synthase thioesterase domain-containing protein</fullName>
    </recommendedName>
</protein>
<dbReference type="Gene3D" id="3.40.50.1820">
    <property type="entry name" value="alpha/beta hydrolase"/>
    <property type="match status" value="1"/>
</dbReference>
<dbReference type="RefSeq" id="WP_275821028.1">
    <property type="nucleotide sequence ID" value="NZ_BAAANM010000033.1"/>
</dbReference>
<name>A0ABT5Z9B7_9ACTN</name>
<gene>
    <name evidence="1" type="ORF">P2L57_33385</name>
</gene>
<reference evidence="1 2" key="1">
    <citation type="submission" date="2023-03" db="EMBL/GenBank/DDBJ databases">
        <title>Draft genome sequence of type strain Streptomyces ferralitis JCM 14344.</title>
        <authorList>
            <person name="Klaysubun C."/>
            <person name="Duangmal K."/>
        </authorList>
    </citation>
    <scope>NUCLEOTIDE SEQUENCE [LARGE SCALE GENOMIC DNA]</scope>
    <source>
        <strain evidence="1 2">JCM 14344</strain>
    </source>
</reference>